<evidence type="ECO:0000259" key="11">
    <source>
        <dbReference type="Pfam" id="PF10497"/>
    </source>
</evidence>
<keyword evidence="7" id="KW-0805">Transcription regulation</keyword>
<dbReference type="Pfam" id="PF10497">
    <property type="entry name" value="zf-4CXXC_R1"/>
    <property type="match status" value="1"/>
</dbReference>
<keyword evidence="9" id="KW-0539">Nucleus</keyword>
<evidence type="ECO:0000256" key="5">
    <source>
        <dbReference type="ARBA" id="ARBA00022553"/>
    </source>
</evidence>
<feature type="domain" description="Zinc-finger" evidence="11">
    <location>
        <begin position="371"/>
        <end position="468"/>
    </location>
</feature>
<evidence type="ECO:0000256" key="10">
    <source>
        <dbReference type="SAM" id="MobiDB-lite"/>
    </source>
</evidence>
<evidence type="ECO:0000256" key="1">
    <source>
        <dbReference type="ARBA" id="ARBA00004123"/>
    </source>
</evidence>
<evidence type="ECO:0000313" key="13">
    <source>
        <dbReference type="Proteomes" id="UP001591681"/>
    </source>
</evidence>
<evidence type="ECO:0000256" key="9">
    <source>
        <dbReference type="ARBA" id="ARBA00023242"/>
    </source>
</evidence>
<dbReference type="AlphaFoldDB" id="A0ABD1J203"/>
<evidence type="ECO:0000313" key="12">
    <source>
        <dbReference type="EMBL" id="KAL2080641.1"/>
    </source>
</evidence>
<sequence length="481" mass="54933">MVKANHTPPNFYLNYYIKTITLSPQLSPKAIVEDKCKRPRKELKKFRLESLVDHTEESRDSLRSEDSGKADLCFRSKFITDELVHIFMDTESDEEFEGFPSTESTPQRGRKRAKSVDSEEEDSEEDTGFYSDGECAGSVPPRRQSSGLCVAFRFPIKKSLAMKTQTSAAEPKNNKCAPEKRSKDVGEQRRKRAHSPSRPQGRVVTVARHGRGEQNEEKEEEEEGEDEEEDELTAQALSKRARNIEENKAMLAKLFADLEAMEQISPLTTPKKKKAYKKRATMAESERRNPSRKARPRDHFGVEEKIPPLAKEFSLKKVDLRRLVQVGAKSHGRTSPKKRRSRKNTSFLPVEDITQEDLDNVADRACDKIHDKDNGSTCHQCRQKTLDTKTVCRSDHCVGVKGQFCGPCLRNRYGEDVREALLDPAWECPICRGMCNCSICRKRDGRCATGALTWLAKHYGHSNVKEYLERYVPLFHIQHLL</sequence>
<name>A0ABD1J203_9TELE</name>
<protein>
    <recommendedName>
        <fullName evidence="11">Zinc-finger domain-containing protein</fullName>
    </recommendedName>
</protein>
<keyword evidence="5" id="KW-0597">Phosphoprotein</keyword>
<dbReference type="Proteomes" id="UP001591681">
    <property type="component" value="Unassembled WGS sequence"/>
</dbReference>
<dbReference type="InterPro" id="IPR040221">
    <property type="entry name" value="CDCA7/CDA7L"/>
</dbReference>
<dbReference type="PANTHER" id="PTHR31169:SF4">
    <property type="entry name" value="CELL DIVISION CYCLE-ASSOCIATED 7-LIKE PROTEIN"/>
    <property type="match status" value="1"/>
</dbReference>
<evidence type="ECO:0000256" key="4">
    <source>
        <dbReference type="ARBA" id="ARBA00022499"/>
    </source>
</evidence>
<feature type="compositionally biased region" description="Acidic residues" evidence="10">
    <location>
        <begin position="216"/>
        <end position="232"/>
    </location>
</feature>
<dbReference type="InterPro" id="IPR018866">
    <property type="entry name" value="Znf-4CXXC_R1"/>
</dbReference>
<dbReference type="GO" id="GO:0005634">
    <property type="term" value="C:nucleus"/>
    <property type="evidence" value="ECO:0007669"/>
    <property type="project" value="UniProtKB-SubCell"/>
</dbReference>
<evidence type="ECO:0000256" key="8">
    <source>
        <dbReference type="ARBA" id="ARBA00023163"/>
    </source>
</evidence>
<feature type="region of interest" description="Disordered" evidence="10">
    <location>
        <begin position="326"/>
        <end position="347"/>
    </location>
</feature>
<dbReference type="GO" id="GO:0005737">
    <property type="term" value="C:cytoplasm"/>
    <property type="evidence" value="ECO:0007669"/>
    <property type="project" value="UniProtKB-SubCell"/>
</dbReference>
<gene>
    <name evidence="12" type="ORF">ACEWY4_024434</name>
</gene>
<keyword evidence="13" id="KW-1185">Reference proteome</keyword>
<feature type="region of interest" description="Disordered" evidence="10">
    <location>
        <begin position="270"/>
        <end position="305"/>
    </location>
</feature>
<keyword evidence="8" id="KW-0804">Transcription</keyword>
<feature type="region of interest" description="Disordered" evidence="10">
    <location>
        <begin position="94"/>
        <end position="143"/>
    </location>
</feature>
<evidence type="ECO:0000256" key="6">
    <source>
        <dbReference type="ARBA" id="ARBA00022843"/>
    </source>
</evidence>
<comment type="subcellular location">
    <subcellularLocation>
        <location evidence="2">Cytoplasm</location>
    </subcellularLocation>
    <subcellularLocation>
        <location evidence="1">Nucleus</location>
    </subcellularLocation>
</comment>
<keyword evidence="4" id="KW-1017">Isopeptide bond</keyword>
<evidence type="ECO:0000256" key="2">
    <source>
        <dbReference type="ARBA" id="ARBA00004496"/>
    </source>
</evidence>
<dbReference type="PANTHER" id="PTHR31169">
    <property type="entry name" value="OS05G0300700 PROTEIN"/>
    <property type="match status" value="1"/>
</dbReference>
<proteinExistence type="predicted"/>
<feature type="compositionally biased region" description="Acidic residues" evidence="10">
    <location>
        <begin position="118"/>
        <end position="127"/>
    </location>
</feature>
<dbReference type="EMBL" id="JBHFQA010000021">
    <property type="protein sequence ID" value="KAL2080641.1"/>
    <property type="molecule type" value="Genomic_DNA"/>
</dbReference>
<comment type="caution">
    <text evidence="12">The sequence shown here is derived from an EMBL/GenBank/DDBJ whole genome shotgun (WGS) entry which is preliminary data.</text>
</comment>
<evidence type="ECO:0000256" key="3">
    <source>
        <dbReference type="ARBA" id="ARBA00022490"/>
    </source>
</evidence>
<keyword evidence="6" id="KW-0832">Ubl conjugation</keyword>
<feature type="region of interest" description="Disordered" evidence="10">
    <location>
        <begin position="163"/>
        <end position="242"/>
    </location>
</feature>
<feature type="compositionally biased region" description="Basic residues" evidence="10">
    <location>
        <begin position="330"/>
        <end position="343"/>
    </location>
</feature>
<evidence type="ECO:0000256" key="7">
    <source>
        <dbReference type="ARBA" id="ARBA00023015"/>
    </source>
</evidence>
<accession>A0ABD1J203</accession>
<keyword evidence="3" id="KW-0963">Cytoplasm</keyword>
<feature type="compositionally biased region" description="Basic and acidic residues" evidence="10">
    <location>
        <begin position="177"/>
        <end position="188"/>
    </location>
</feature>
<organism evidence="12 13">
    <name type="scientific">Coilia grayii</name>
    <name type="common">Gray's grenadier anchovy</name>
    <dbReference type="NCBI Taxonomy" id="363190"/>
    <lineage>
        <taxon>Eukaryota</taxon>
        <taxon>Metazoa</taxon>
        <taxon>Chordata</taxon>
        <taxon>Craniata</taxon>
        <taxon>Vertebrata</taxon>
        <taxon>Euteleostomi</taxon>
        <taxon>Actinopterygii</taxon>
        <taxon>Neopterygii</taxon>
        <taxon>Teleostei</taxon>
        <taxon>Clupei</taxon>
        <taxon>Clupeiformes</taxon>
        <taxon>Clupeoidei</taxon>
        <taxon>Engraulidae</taxon>
        <taxon>Coilinae</taxon>
        <taxon>Coilia</taxon>
    </lineage>
</organism>
<reference evidence="12 13" key="1">
    <citation type="submission" date="2024-09" db="EMBL/GenBank/DDBJ databases">
        <title>A chromosome-level genome assembly of Gray's grenadier anchovy, Coilia grayii.</title>
        <authorList>
            <person name="Fu Z."/>
        </authorList>
    </citation>
    <scope>NUCLEOTIDE SEQUENCE [LARGE SCALE GENOMIC DNA]</scope>
    <source>
        <strain evidence="12">G4</strain>
        <tissue evidence="12">Muscle</tissue>
    </source>
</reference>
<feature type="compositionally biased region" description="Basic residues" evidence="10">
    <location>
        <begin position="270"/>
        <end position="280"/>
    </location>
</feature>